<dbReference type="Proteomes" id="UP000504606">
    <property type="component" value="Unplaced"/>
</dbReference>
<dbReference type="KEGG" id="foc:113211620"/>
<feature type="domain" description="Cytochrome b5 heme-binding" evidence="6">
    <location>
        <begin position="74"/>
        <end position="127"/>
    </location>
</feature>
<comment type="similarity">
    <text evidence="4 5">Belongs to the cytochrome b5 family.</text>
</comment>
<dbReference type="GO" id="GO:0016020">
    <property type="term" value="C:membrane"/>
    <property type="evidence" value="ECO:0007669"/>
    <property type="project" value="TreeGrafter"/>
</dbReference>
<evidence type="ECO:0000256" key="2">
    <source>
        <dbReference type="ARBA" id="ARBA00022723"/>
    </source>
</evidence>
<dbReference type="PROSITE" id="PS00191">
    <property type="entry name" value="CYTOCHROME_B5_1"/>
    <property type="match status" value="1"/>
</dbReference>
<keyword evidence="2 5" id="KW-0479">Metal-binding</keyword>
<dbReference type="SUPFAM" id="SSF55856">
    <property type="entry name" value="Cytochrome b5-like heme/steroid binding domain"/>
    <property type="match status" value="2"/>
</dbReference>
<dbReference type="AlphaFoldDB" id="A0A6J1SX78"/>
<feature type="domain" description="Cytochrome b5 heme-binding" evidence="6">
    <location>
        <begin position="1"/>
        <end position="77"/>
    </location>
</feature>
<evidence type="ECO:0000259" key="6">
    <source>
        <dbReference type="PROSITE" id="PS50255"/>
    </source>
</evidence>
<dbReference type="PRINTS" id="PR00363">
    <property type="entry name" value="CYTOCHROMEB5"/>
</dbReference>
<organism evidence="7 8">
    <name type="scientific">Frankliniella occidentalis</name>
    <name type="common">Western flower thrips</name>
    <name type="synonym">Euthrips occidentalis</name>
    <dbReference type="NCBI Taxonomy" id="133901"/>
    <lineage>
        <taxon>Eukaryota</taxon>
        <taxon>Metazoa</taxon>
        <taxon>Ecdysozoa</taxon>
        <taxon>Arthropoda</taxon>
        <taxon>Hexapoda</taxon>
        <taxon>Insecta</taxon>
        <taxon>Pterygota</taxon>
        <taxon>Neoptera</taxon>
        <taxon>Paraneoptera</taxon>
        <taxon>Thysanoptera</taxon>
        <taxon>Terebrantia</taxon>
        <taxon>Thripoidea</taxon>
        <taxon>Thripidae</taxon>
        <taxon>Frankliniella</taxon>
    </lineage>
</organism>
<dbReference type="PROSITE" id="PS50255">
    <property type="entry name" value="CYTOCHROME_B5_2"/>
    <property type="match status" value="2"/>
</dbReference>
<dbReference type="GO" id="GO:0046872">
    <property type="term" value="F:metal ion binding"/>
    <property type="evidence" value="ECO:0007669"/>
    <property type="project" value="UniProtKB-UniRule"/>
</dbReference>
<dbReference type="InterPro" id="IPR018506">
    <property type="entry name" value="Cyt_B5_heme-BS"/>
</dbReference>
<name>A0A6J1SX78_FRAOC</name>
<gene>
    <name evidence="8" type="primary">LOC113211620</name>
</gene>
<proteinExistence type="inferred from homology"/>
<sequence>MNAYTREEVAKHNRMGDIWFIIHKYVYNVTEFIYEHPGGQEAHLRVAGKDASECFDEVGHSDEAEILMKRFRIGVVKEGGSPPSQHPGGEEVLLEQAGKDATEPFEDVGHSSDARELMAKYKVGELIESERKKIKEPAAKDWSADNNSEDSSSWKSWLIPVTLGILATIVYRFLTAQ</sequence>
<dbReference type="RefSeq" id="XP_026285839.1">
    <property type="nucleotide sequence ID" value="XM_026430054.2"/>
</dbReference>
<dbReference type="InterPro" id="IPR050668">
    <property type="entry name" value="Cytochrome_b5"/>
</dbReference>
<dbReference type="Gene3D" id="3.10.120.10">
    <property type="entry name" value="Cytochrome b5-like heme/steroid binding domain"/>
    <property type="match status" value="2"/>
</dbReference>
<dbReference type="InterPro" id="IPR036400">
    <property type="entry name" value="Cyt_B5-like_heme/steroid_sf"/>
</dbReference>
<accession>A0A6J1SX78</accession>
<evidence type="ECO:0000256" key="4">
    <source>
        <dbReference type="ARBA" id="ARBA00038168"/>
    </source>
</evidence>
<evidence type="ECO:0000313" key="8">
    <source>
        <dbReference type="RefSeq" id="XP_026285839.1"/>
    </source>
</evidence>
<evidence type="ECO:0000256" key="5">
    <source>
        <dbReference type="RuleBase" id="RU362121"/>
    </source>
</evidence>
<keyword evidence="1 5" id="KW-0349">Heme</keyword>
<keyword evidence="7" id="KW-1185">Reference proteome</keyword>
<dbReference type="InterPro" id="IPR001199">
    <property type="entry name" value="Cyt_B5-like_heme/steroid-bd"/>
</dbReference>
<keyword evidence="3 5" id="KW-0408">Iron</keyword>
<dbReference type="SMART" id="SM01117">
    <property type="entry name" value="Cyt-b5"/>
    <property type="match status" value="2"/>
</dbReference>
<evidence type="ECO:0000256" key="1">
    <source>
        <dbReference type="ARBA" id="ARBA00022617"/>
    </source>
</evidence>
<dbReference type="CTD" id="35688"/>
<protein>
    <submittedName>
        <fullName evidence="8">Cytochrome b5 isoform X1</fullName>
    </submittedName>
</protein>
<evidence type="ECO:0000256" key="3">
    <source>
        <dbReference type="ARBA" id="ARBA00023004"/>
    </source>
</evidence>
<evidence type="ECO:0000313" key="7">
    <source>
        <dbReference type="Proteomes" id="UP000504606"/>
    </source>
</evidence>
<dbReference type="GO" id="GO:0020037">
    <property type="term" value="F:heme binding"/>
    <property type="evidence" value="ECO:0007669"/>
    <property type="project" value="UniProtKB-UniRule"/>
</dbReference>
<reference evidence="8" key="1">
    <citation type="submission" date="2025-08" db="UniProtKB">
        <authorList>
            <consortium name="RefSeq"/>
        </authorList>
    </citation>
    <scope>IDENTIFICATION</scope>
    <source>
        <tissue evidence="8">Whole organism</tissue>
    </source>
</reference>
<dbReference type="GeneID" id="113211620"/>
<dbReference type="OrthoDB" id="260519at2759"/>
<dbReference type="Pfam" id="PF00173">
    <property type="entry name" value="Cyt-b5"/>
    <property type="match status" value="2"/>
</dbReference>
<dbReference type="PANTHER" id="PTHR19359:SF14">
    <property type="entry name" value="CYTOCHROME B5 A"/>
    <property type="match status" value="1"/>
</dbReference>
<dbReference type="PANTHER" id="PTHR19359">
    <property type="entry name" value="CYTOCHROME B5"/>
    <property type="match status" value="1"/>
</dbReference>